<reference evidence="11" key="4">
    <citation type="submission" date="2025-09" db="UniProtKB">
        <authorList>
            <consortium name="Ensembl"/>
        </authorList>
    </citation>
    <scope>IDENTIFICATION</scope>
</reference>
<dbReference type="Pfam" id="PF10996">
    <property type="entry name" value="Beta-Casp"/>
    <property type="match status" value="1"/>
</dbReference>
<keyword evidence="3 8" id="KW-0507">mRNA processing</keyword>
<reference evidence="11" key="3">
    <citation type="submission" date="2025-08" db="UniProtKB">
        <authorList>
            <consortium name="Ensembl"/>
        </authorList>
    </citation>
    <scope>IDENTIFICATION</scope>
</reference>
<comment type="subcellular location">
    <subcellularLocation>
        <location evidence="1 8">Nucleus</location>
    </subcellularLocation>
</comment>
<feature type="domain" description="Beta-Casp" evidence="10">
    <location>
        <begin position="251"/>
        <end position="376"/>
    </location>
</feature>
<reference evidence="11" key="2">
    <citation type="journal article" date="2008" name="Genome Biol.">
        <title>Improved genome assembly and evidence-based global gene model set for the chordate Ciona intestinalis: new insight into intron and operon populations.</title>
        <authorList>
            <person name="Satou Y."/>
            <person name="Mineta K."/>
            <person name="Ogasawara M."/>
            <person name="Sasakura Y."/>
            <person name="Shoguchi E."/>
            <person name="Ueno K."/>
            <person name="Yamada L."/>
            <person name="Matsumoto J."/>
            <person name="Wasserscheid J."/>
            <person name="Dewar K."/>
            <person name="Wiley G.B."/>
            <person name="Macmil S.L."/>
            <person name="Roe B.A."/>
            <person name="Zeller R.W."/>
            <person name="Hastings K.E."/>
            <person name="Lemaire P."/>
            <person name="Lindquist E."/>
            <person name="Endo T."/>
            <person name="Hotta K."/>
            <person name="Inaba K."/>
        </authorList>
    </citation>
    <scope>NUCLEOTIDE SEQUENCE [LARGE SCALE GENOMIC DNA]</scope>
    <source>
        <strain evidence="11">wild type</strain>
    </source>
</reference>
<keyword evidence="5 8" id="KW-0539">Nucleus</keyword>
<dbReference type="HOGENOM" id="CLU_002227_1_1_1"/>
<evidence type="ECO:0000256" key="5">
    <source>
        <dbReference type="ARBA" id="ARBA00023242"/>
    </source>
</evidence>
<evidence type="ECO:0000259" key="10">
    <source>
        <dbReference type="SMART" id="SM01027"/>
    </source>
</evidence>
<dbReference type="InterPro" id="IPR027075">
    <property type="entry name" value="CPSF2"/>
</dbReference>
<evidence type="ECO:0000313" key="12">
    <source>
        <dbReference type="Proteomes" id="UP000008144"/>
    </source>
</evidence>
<dbReference type="GeneID" id="113474389"/>
<sequence>MTSIIKFTPLAGALNEGPNCYLLQVDEFTFLLDCGWSEDFDMDVINNVMKHISQVDAMLLTFPDIQHIGALPYLAGKIGLNCAIYATVPVYKMGQMFLYDLYQSHHNIEDFDKFTLDDVDSAFDKITQVKHNQTITLKDKGLGLSITPVHAGHMIGGTAWKIIKDDEEGEIVYAVDFNHKRERHLNGCSLFESSGETWSGKPPQLMITDGYNAMYQQARRKLRDEQLLTRIIETMRGDGNVLIAVDTAGRVLELAILLDQLWRDTRSGLCAYSLAMINNVTYNVVEFAKFMVEWMSDKIINSFTDQRNNPFHFKHLKLCHNLGDLAQVPQPKCVLASTADMECGFARQLFIRWAADPRNTVIITSRSTKGTLSRTLVDDPTVSRLKLEMKKRVPIIGEELDQYERNRAAKKATEVKVFEEESSDESDAEEPVNTIQNRHDFIVPNEVPKKSGSFFKQLKKTFPMYPFIEPRIKWDEYGEIINPDDFRMSNIIQVDEEVKAEIIKTKMEVDKTDSNPLQSVVEEAPTKCVTETVFIEMKCTISFIDFEGRSDGESMLKIIQQIKPREVIVVRADTKTTKYYAEAIRKALTSSGVEVFTPAVNEVVDTTKERHIYQVKLKDSLVGTLRFSNARDSEICWIDAKVDCSENVNDSSKVLTDSQIREAKEIADKEEFTMDHDGEDIIASQKSSNAINTQVANIIPSLEPLSIEDTPGHQTCFINELRLSDFKQVLTKEGYQAEFIGGVLVCNNMLAIRRNQQGHIDLEGTLTEEYYAIRDLLYQQYAVV</sequence>
<accession>F6TGK6</accession>
<evidence type="ECO:0000256" key="3">
    <source>
        <dbReference type="ARBA" id="ARBA00022664"/>
    </source>
</evidence>
<dbReference type="InterPro" id="IPR035639">
    <property type="entry name" value="CPSF2_MBL"/>
</dbReference>
<dbReference type="OMA" id="QSRHNME"/>
<dbReference type="GO" id="GO:0006398">
    <property type="term" value="P:mRNA 3'-end processing by stem-loop binding and cleavage"/>
    <property type="evidence" value="ECO:0000318"/>
    <property type="project" value="GO_Central"/>
</dbReference>
<evidence type="ECO:0000256" key="4">
    <source>
        <dbReference type="ARBA" id="ARBA00022884"/>
    </source>
</evidence>
<dbReference type="OrthoDB" id="64353at2759"/>
<dbReference type="FunFam" id="3.60.15.10:FF:000008">
    <property type="entry name" value="Cleavage and polyadenylation specificity factor subunit 2"/>
    <property type="match status" value="1"/>
</dbReference>
<dbReference type="KEGG" id="cin:113474389"/>
<dbReference type="EMBL" id="EAAA01002405">
    <property type="status" value="NOT_ANNOTATED_CDS"/>
    <property type="molecule type" value="Genomic_DNA"/>
</dbReference>
<dbReference type="Pfam" id="PF13299">
    <property type="entry name" value="CPSF100_C"/>
    <property type="match status" value="1"/>
</dbReference>
<dbReference type="InterPro" id="IPR036866">
    <property type="entry name" value="RibonucZ/Hydroxyglut_hydro"/>
</dbReference>
<dbReference type="SUPFAM" id="SSF56281">
    <property type="entry name" value="Metallo-hydrolase/oxidoreductase"/>
    <property type="match status" value="1"/>
</dbReference>
<keyword evidence="12" id="KW-1185">Reference proteome</keyword>
<evidence type="ECO:0000256" key="6">
    <source>
        <dbReference type="ARBA" id="ARBA00030774"/>
    </source>
</evidence>
<dbReference type="InterPro" id="IPR001279">
    <property type="entry name" value="Metallo-B-lactamas"/>
</dbReference>
<gene>
    <name evidence="11" type="primary">LOC113474389</name>
</gene>
<protein>
    <recommendedName>
        <fullName evidence="7 8">Cleavage and polyadenylation specificity factor subunit 2</fullName>
    </recommendedName>
    <alternativeName>
        <fullName evidence="6 8">Cleavage and polyadenylation specificity factor 100 kDa subunit</fullName>
    </alternativeName>
</protein>
<dbReference type="Ensembl" id="ENSCINT00000016141.3">
    <property type="protein sequence ID" value="ENSCINP00000016141.3"/>
    <property type="gene ID" value="ENSCING00000007881.3"/>
</dbReference>
<dbReference type="InterPro" id="IPR011108">
    <property type="entry name" value="RMMBL"/>
</dbReference>
<dbReference type="GO" id="GO:0005847">
    <property type="term" value="C:mRNA cleavage and polyadenylation specificity factor complex"/>
    <property type="evidence" value="ECO:0000318"/>
    <property type="project" value="GO_Central"/>
</dbReference>
<dbReference type="AlphaFoldDB" id="F6TGK6"/>
<dbReference type="GO" id="GO:0003723">
    <property type="term" value="F:RNA binding"/>
    <property type="evidence" value="ECO:0000318"/>
    <property type="project" value="GO_Central"/>
</dbReference>
<reference evidence="12" key="1">
    <citation type="journal article" date="2002" name="Science">
        <title>The draft genome of Ciona intestinalis: insights into chordate and vertebrate origins.</title>
        <authorList>
            <person name="Dehal P."/>
            <person name="Satou Y."/>
            <person name="Campbell R.K."/>
            <person name="Chapman J."/>
            <person name="Degnan B."/>
            <person name="De Tomaso A."/>
            <person name="Davidson B."/>
            <person name="Di Gregorio A."/>
            <person name="Gelpke M."/>
            <person name="Goodstein D.M."/>
            <person name="Harafuji N."/>
            <person name="Hastings K.E."/>
            <person name="Ho I."/>
            <person name="Hotta K."/>
            <person name="Huang W."/>
            <person name="Kawashima T."/>
            <person name="Lemaire P."/>
            <person name="Martinez D."/>
            <person name="Meinertzhagen I.A."/>
            <person name="Necula S."/>
            <person name="Nonaka M."/>
            <person name="Putnam N."/>
            <person name="Rash S."/>
            <person name="Saiga H."/>
            <person name="Satake M."/>
            <person name="Terry A."/>
            <person name="Yamada L."/>
            <person name="Wang H.G."/>
            <person name="Awazu S."/>
            <person name="Azumi K."/>
            <person name="Boore J."/>
            <person name="Branno M."/>
            <person name="Chin-Bow S."/>
            <person name="DeSantis R."/>
            <person name="Doyle S."/>
            <person name="Francino P."/>
            <person name="Keys D.N."/>
            <person name="Haga S."/>
            <person name="Hayashi H."/>
            <person name="Hino K."/>
            <person name="Imai K.S."/>
            <person name="Inaba K."/>
            <person name="Kano S."/>
            <person name="Kobayashi K."/>
            <person name="Kobayashi M."/>
            <person name="Lee B.I."/>
            <person name="Makabe K.W."/>
            <person name="Manohar C."/>
            <person name="Matassi G."/>
            <person name="Medina M."/>
            <person name="Mochizuki Y."/>
            <person name="Mount S."/>
            <person name="Morishita T."/>
            <person name="Miura S."/>
            <person name="Nakayama A."/>
            <person name="Nishizaka S."/>
            <person name="Nomoto H."/>
            <person name="Ohta F."/>
            <person name="Oishi K."/>
            <person name="Rigoutsos I."/>
            <person name="Sano M."/>
            <person name="Sasaki A."/>
            <person name="Sasakura Y."/>
            <person name="Shoguchi E."/>
            <person name="Shin-i T."/>
            <person name="Spagnuolo A."/>
            <person name="Stainier D."/>
            <person name="Suzuki M.M."/>
            <person name="Tassy O."/>
            <person name="Takatori N."/>
            <person name="Tokuoka M."/>
            <person name="Yagi K."/>
            <person name="Yoshizaki F."/>
            <person name="Wada S."/>
            <person name="Zhang C."/>
            <person name="Hyatt P.D."/>
            <person name="Larimer F."/>
            <person name="Detter C."/>
            <person name="Doggett N."/>
            <person name="Glavina T."/>
            <person name="Hawkins T."/>
            <person name="Richardson P."/>
            <person name="Lucas S."/>
            <person name="Kohara Y."/>
            <person name="Levine M."/>
            <person name="Satoh N."/>
            <person name="Rokhsar D.S."/>
        </authorList>
    </citation>
    <scope>NUCLEOTIDE SEQUENCE [LARGE SCALE GENOMIC DNA]</scope>
</reference>
<feature type="domain" description="Metallo-beta-lactamase" evidence="9">
    <location>
        <begin position="17"/>
        <end position="235"/>
    </location>
</feature>
<dbReference type="CDD" id="cd16293">
    <property type="entry name" value="CPSF2-like_MBL-fold"/>
    <property type="match status" value="1"/>
</dbReference>
<dbReference type="FunCoup" id="F6TGK6">
    <property type="interactions" value="895"/>
</dbReference>
<dbReference type="InterPro" id="IPR025069">
    <property type="entry name" value="Cpsf2_C"/>
</dbReference>
<dbReference type="RefSeq" id="XP_026691028.1">
    <property type="nucleotide sequence ID" value="XM_026835227.1"/>
</dbReference>
<dbReference type="SMART" id="SM01027">
    <property type="entry name" value="Beta-Casp"/>
    <property type="match status" value="1"/>
</dbReference>
<name>F6TGK6_CIOIN</name>
<evidence type="ECO:0000313" key="11">
    <source>
        <dbReference type="Ensembl" id="ENSCINP00000016141.3"/>
    </source>
</evidence>
<dbReference type="Pfam" id="PF07521">
    <property type="entry name" value="RMMBL"/>
    <property type="match status" value="1"/>
</dbReference>
<evidence type="ECO:0000256" key="1">
    <source>
        <dbReference type="ARBA" id="ARBA00004123"/>
    </source>
</evidence>
<comment type="similarity">
    <text evidence="2 8">Belongs to the metallo-beta-lactamase superfamily. RNA-metabolizing metallo-beta-lactamase-like family. CPSF2/YSH1 subfamily.</text>
</comment>
<dbReference type="Gene3D" id="3.60.15.10">
    <property type="entry name" value="Ribonuclease Z/Hydroxyacylglutathione hydrolase-like"/>
    <property type="match status" value="1"/>
</dbReference>
<dbReference type="Pfam" id="PF16661">
    <property type="entry name" value="Lactamase_B_6"/>
    <property type="match status" value="1"/>
</dbReference>
<evidence type="ECO:0000259" key="9">
    <source>
        <dbReference type="SMART" id="SM00849"/>
    </source>
</evidence>
<dbReference type="Proteomes" id="UP000008144">
    <property type="component" value="Chromosome 7"/>
</dbReference>
<dbReference type="STRING" id="7719.ENSCINP00000016141"/>
<dbReference type="SMART" id="SM00849">
    <property type="entry name" value="Lactamase_B"/>
    <property type="match status" value="1"/>
</dbReference>
<evidence type="ECO:0000256" key="8">
    <source>
        <dbReference type="RuleBase" id="RU365006"/>
    </source>
</evidence>
<dbReference type="InterPro" id="IPR022712">
    <property type="entry name" value="Beta_Casp"/>
</dbReference>
<dbReference type="PANTHER" id="PTHR45922:SF1">
    <property type="entry name" value="CLEAVAGE AND POLYADENYLATION SPECIFICITY FACTOR SUBUNIT 2"/>
    <property type="match status" value="1"/>
</dbReference>
<proteinExistence type="inferred from homology"/>
<dbReference type="PANTHER" id="PTHR45922">
    <property type="entry name" value="CLEAVAGE AND POLYADENYLATION SPECIFICITY FACTOR SUBUNIT 2"/>
    <property type="match status" value="1"/>
</dbReference>
<organism evidence="11 12">
    <name type="scientific">Ciona intestinalis</name>
    <name type="common">Transparent sea squirt</name>
    <name type="synonym">Ascidia intestinalis</name>
    <dbReference type="NCBI Taxonomy" id="7719"/>
    <lineage>
        <taxon>Eukaryota</taxon>
        <taxon>Metazoa</taxon>
        <taxon>Chordata</taxon>
        <taxon>Tunicata</taxon>
        <taxon>Ascidiacea</taxon>
        <taxon>Phlebobranchia</taxon>
        <taxon>Cionidae</taxon>
        <taxon>Ciona</taxon>
    </lineage>
</organism>
<evidence type="ECO:0000256" key="2">
    <source>
        <dbReference type="ARBA" id="ARBA00010624"/>
    </source>
</evidence>
<dbReference type="InParanoid" id="F6TGK6"/>
<evidence type="ECO:0000256" key="7">
    <source>
        <dbReference type="ARBA" id="ARBA00068486"/>
    </source>
</evidence>
<dbReference type="GeneTree" id="ENSGT00910000144260"/>
<keyword evidence="4 8" id="KW-0694">RNA-binding</keyword>